<dbReference type="GO" id="GO:0006631">
    <property type="term" value="P:fatty acid metabolic process"/>
    <property type="evidence" value="ECO:0007669"/>
    <property type="project" value="TreeGrafter"/>
</dbReference>
<feature type="domain" description="Chalcone isomerase" evidence="3">
    <location>
        <begin position="78"/>
        <end position="245"/>
    </location>
</feature>
<accession>A0AAD4JB17</accession>
<dbReference type="Pfam" id="PF16036">
    <property type="entry name" value="Chalcone_3"/>
    <property type="match status" value="1"/>
</dbReference>
<dbReference type="Gene3D" id="1.10.890.20">
    <property type="match status" value="1"/>
</dbReference>
<dbReference type="InterPro" id="IPR036298">
    <property type="entry name" value="Chalcone_isomerase_sf"/>
</dbReference>
<dbReference type="EMBL" id="SDAM02000099">
    <property type="protein sequence ID" value="KAH6830503.1"/>
    <property type="molecule type" value="Genomic_DNA"/>
</dbReference>
<sequence length="254" mass="28169">MSEFDPNSSVARCSTMKDEGKGQGKEKPEGEEEEKPVEKEARVEQEELTIQAVKEEDVPVELEPKTGISFPVVVAGKQLNSVGLRKKSVFGISIKIYGFGIYADNEKLKDLLREKIGKAPSKATKEIYEMVIDSDIGMMVRLVIVFSNLTMNMVRTNFDEGLGAIIKKLTGRKNEELAKMIMGEASNNIKLPPGSIIEISRLPGYTLQTKVRGEIVSTVQSELICRAYLHMYLGGDPFDKEAKEKFGASLLSLF</sequence>
<dbReference type="AlphaFoldDB" id="A0AAD4JB17"/>
<keyword evidence="5" id="KW-1185">Reference proteome</keyword>
<organism evidence="4 5">
    <name type="scientific">Perilla frutescens var. hirtella</name>
    <name type="common">Perilla citriodora</name>
    <name type="synonym">Perilla setoyensis</name>
    <dbReference type="NCBI Taxonomy" id="608512"/>
    <lineage>
        <taxon>Eukaryota</taxon>
        <taxon>Viridiplantae</taxon>
        <taxon>Streptophyta</taxon>
        <taxon>Embryophyta</taxon>
        <taxon>Tracheophyta</taxon>
        <taxon>Spermatophyta</taxon>
        <taxon>Magnoliopsida</taxon>
        <taxon>eudicotyledons</taxon>
        <taxon>Gunneridae</taxon>
        <taxon>Pentapetalae</taxon>
        <taxon>asterids</taxon>
        <taxon>lamiids</taxon>
        <taxon>Lamiales</taxon>
        <taxon>Lamiaceae</taxon>
        <taxon>Nepetoideae</taxon>
        <taxon>Elsholtzieae</taxon>
        <taxon>Perilla</taxon>
    </lineage>
</organism>
<evidence type="ECO:0000313" key="4">
    <source>
        <dbReference type="EMBL" id="KAH6830503.1"/>
    </source>
</evidence>
<comment type="similarity">
    <text evidence="1">Belongs to the chalcone isomerase family.</text>
</comment>
<feature type="region of interest" description="Disordered" evidence="2">
    <location>
        <begin position="1"/>
        <end position="44"/>
    </location>
</feature>
<dbReference type="Gene3D" id="3.50.70.10">
    <property type="match status" value="1"/>
</dbReference>
<proteinExistence type="inferred from homology"/>
<evidence type="ECO:0000256" key="1">
    <source>
        <dbReference type="ARBA" id="ARBA00007166"/>
    </source>
</evidence>
<dbReference type="InterPro" id="IPR016089">
    <property type="entry name" value="Chalcone_isomerase_bundle_sf"/>
</dbReference>
<comment type="caution">
    <text evidence="4">The sequence shown here is derived from an EMBL/GenBank/DDBJ whole genome shotgun (WGS) entry which is preliminary data.</text>
</comment>
<dbReference type="PANTHER" id="PTHR47589:SF4">
    <property type="entry name" value="FATTY-ACID-BINDING PROTEIN 1-LIKE"/>
    <property type="match status" value="1"/>
</dbReference>
<reference evidence="4 5" key="1">
    <citation type="journal article" date="2021" name="Nat. Commun.">
        <title>Incipient diploidization of the medicinal plant Perilla within 10,000 years.</title>
        <authorList>
            <person name="Zhang Y."/>
            <person name="Shen Q."/>
            <person name="Leng L."/>
            <person name="Zhang D."/>
            <person name="Chen S."/>
            <person name="Shi Y."/>
            <person name="Ning Z."/>
            <person name="Chen S."/>
        </authorList>
    </citation>
    <scope>NUCLEOTIDE SEQUENCE [LARGE SCALE GENOMIC DNA]</scope>
    <source>
        <strain evidence="5">cv. PC099</strain>
    </source>
</reference>
<evidence type="ECO:0000256" key="2">
    <source>
        <dbReference type="SAM" id="MobiDB-lite"/>
    </source>
</evidence>
<dbReference type="InterPro" id="IPR044228">
    <property type="entry name" value="FAP1"/>
</dbReference>
<dbReference type="GO" id="GO:0009570">
    <property type="term" value="C:chloroplast stroma"/>
    <property type="evidence" value="ECO:0007669"/>
    <property type="project" value="TreeGrafter"/>
</dbReference>
<feature type="compositionally biased region" description="Polar residues" evidence="2">
    <location>
        <begin position="1"/>
        <end position="12"/>
    </location>
</feature>
<dbReference type="Proteomes" id="UP001190926">
    <property type="component" value="Unassembled WGS sequence"/>
</dbReference>
<dbReference type="GO" id="GO:0016872">
    <property type="term" value="F:intramolecular lyase activity"/>
    <property type="evidence" value="ECO:0007669"/>
    <property type="project" value="InterPro"/>
</dbReference>
<dbReference type="GO" id="GO:0005504">
    <property type="term" value="F:fatty acid binding"/>
    <property type="evidence" value="ECO:0007669"/>
    <property type="project" value="TreeGrafter"/>
</dbReference>
<dbReference type="SUPFAM" id="SSF54626">
    <property type="entry name" value="Chalcone isomerase"/>
    <property type="match status" value="1"/>
</dbReference>
<dbReference type="PANTHER" id="PTHR47589">
    <property type="entry name" value="FATTY-ACID-BINDING PROTEIN 1"/>
    <property type="match status" value="1"/>
</dbReference>
<evidence type="ECO:0000313" key="5">
    <source>
        <dbReference type="Proteomes" id="UP001190926"/>
    </source>
</evidence>
<feature type="compositionally biased region" description="Basic and acidic residues" evidence="2">
    <location>
        <begin position="15"/>
        <end position="28"/>
    </location>
</feature>
<gene>
    <name evidence="4" type="ORF">C2S53_009520</name>
</gene>
<name>A0AAD4JB17_PERFH</name>
<evidence type="ECO:0000259" key="3">
    <source>
        <dbReference type="Pfam" id="PF16036"/>
    </source>
</evidence>
<dbReference type="InterPro" id="IPR016087">
    <property type="entry name" value="Chalcone_isomerase"/>
</dbReference>
<protein>
    <recommendedName>
        <fullName evidence="3">Chalcone isomerase domain-containing protein</fullName>
    </recommendedName>
</protein>
<dbReference type="InterPro" id="IPR016088">
    <property type="entry name" value="Chalcone_isomerase_3-sand"/>
</dbReference>